<accession>A0ABQ9ICE7</accession>
<evidence type="ECO:0000313" key="3">
    <source>
        <dbReference type="Proteomes" id="UP001159363"/>
    </source>
</evidence>
<evidence type="ECO:0000313" key="2">
    <source>
        <dbReference type="EMBL" id="KAJ8894343.1"/>
    </source>
</evidence>
<comment type="caution">
    <text evidence="2">The sequence shown here is derived from an EMBL/GenBank/DDBJ whole genome shotgun (WGS) entry which is preliminary data.</text>
</comment>
<feature type="region of interest" description="Disordered" evidence="1">
    <location>
        <begin position="640"/>
        <end position="683"/>
    </location>
</feature>
<dbReference type="EMBL" id="JARBHB010000002">
    <property type="protein sequence ID" value="KAJ8894343.1"/>
    <property type="molecule type" value="Genomic_DNA"/>
</dbReference>
<gene>
    <name evidence="2" type="ORF">PR048_006971</name>
</gene>
<keyword evidence="3" id="KW-1185">Reference proteome</keyword>
<reference evidence="2 3" key="1">
    <citation type="submission" date="2023-02" db="EMBL/GenBank/DDBJ databases">
        <title>LHISI_Scaffold_Assembly.</title>
        <authorList>
            <person name="Stuart O.P."/>
            <person name="Cleave R."/>
            <person name="Magrath M.J.L."/>
            <person name="Mikheyev A.S."/>
        </authorList>
    </citation>
    <scope>NUCLEOTIDE SEQUENCE [LARGE SCALE GENOMIC DNA]</scope>
    <source>
        <strain evidence="2">Daus_M_001</strain>
        <tissue evidence="2">Leg muscle</tissue>
    </source>
</reference>
<evidence type="ECO:0000256" key="1">
    <source>
        <dbReference type="SAM" id="MobiDB-lite"/>
    </source>
</evidence>
<proteinExistence type="predicted"/>
<protein>
    <submittedName>
        <fullName evidence="2">Uncharacterized protein</fullName>
    </submittedName>
</protein>
<name>A0ABQ9ICE7_9NEOP</name>
<dbReference type="Proteomes" id="UP001159363">
    <property type="component" value="Chromosome 2"/>
</dbReference>
<feature type="compositionally biased region" description="Pro residues" evidence="1">
    <location>
        <begin position="674"/>
        <end position="683"/>
    </location>
</feature>
<sequence length="683" mass="74017">MKRAPCVASKPPAKHLRTVVQERHSSRAEVFLLTRKAAVCLLLQACHTLRAYAGLITLSISVAAFGRYGGPVSTSVDKGSVSLFKSGLDLRVFCGIRYDRNIACLARRRHALEVGVIVARIAPSVLDLGRGDPTGSIPLLKGLPRCHYVHNLLAIGDSFLIGSSGDLVWRWPPRIPLVRVHMYQKAAVFSVYCARETQNAEHYAQSLVRPYGVTCGRSELCLPPPPGAAVAKRLACLPPTRAIRVQFPGRVTPDFRMWESCRTIPLVGGFFSGNSRFSPALSFRRCSMRISITLIGSQGLDVNFDEDGFPIVMHCSSLRPQALVGLWWWGNFEVSPPQAAVGMTDSGDVAAITDPPPLVTVYDPINIVAIQRLAVLVEVFWLSAEVKSGTVRDGRWWRLREDASYLVNTRLFAPYQIVPRGRLANFPALAVLTRRPGGLRSGGLGARTRSVDDALAEEPYEMATADSLPVGGRSLFAAAARSGPPAIACHRRALDSFAAASPFNHSPARICFSAPVERTSQHTSAYGIFTPLIPRTPVARNQQICGTPFDNQRLVTCIPACGPVACRECFSERGSQLDTRPVPTASHNQSMNGYARTNETNHLTSSSLCIFLLCDPGEDGTCPSCGRLWEIGRRNLCAGRPPEASRYASSRGGGGSGDTPPPSPPQAARSTLRCPPPPRRPGN</sequence>
<organism evidence="2 3">
    <name type="scientific">Dryococelus australis</name>
    <dbReference type="NCBI Taxonomy" id="614101"/>
    <lineage>
        <taxon>Eukaryota</taxon>
        <taxon>Metazoa</taxon>
        <taxon>Ecdysozoa</taxon>
        <taxon>Arthropoda</taxon>
        <taxon>Hexapoda</taxon>
        <taxon>Insecta</taxon>
        <taxon>Pterygota</taxon>
        <taxon>Neoptera</taxon>
        <taxon>Polyneoptera</taxon>
        <taxon>Phasmatodea</taxon>
        <taxon>Verophasmatodea</taxon>
        <taxon>Anareolatae</taxon>
        <taxon>Phasmatidae</taxon>
        <taxon>Eurycanthinae</taxon>
        <taxon>Dryococelus</taxon>
    </lineage>
</organism>